<sequence>MLYHCMSDAEGDFAMHPCACGPPDDACTKRATHARLLTGAHSMLVLIVPFPGLLLSKMSDDTSASSLATTRT</sequence>
<evidence type="ECO:0000313" key="1">
    <source>
        <dbReference type="EMBL" id="PCG65218.1"/>
    </source>
</evidence>
<dbReference type="EMBL" id="NWSH01004334">
    <property type="protein sequence ID" value="PCG65218.1"/>
    <property type="molecule type" value="Genomic_DNA"/>
</dbReference>
<dbReference type="AlphaFoldDB" id="A0A2A4J0L8"/>
<accession>A0A2A4J0L8</accession>
<organism evidence="1">
    <name type="scientific">Heliothis virescens</name>
    <name type="common">Tobacco budworm moth</name>
    <dbReference type="NCBI Taxonomy" id="7102"/>
    <lineage>
        <taxon>Eukaryota</taxon>
        <taxon>Metazoa</taxon>
        <taxon>Ecdysozoa</taxon>
        <taxon>Arthropoda</taxon>
        <taxon>Hexapoda</taxon>
        <taxon>Insecta</taxon>
        <taxon>Pterygota</taxon>
        <taxon>Neoptera</taxon>
        <taxon>Endopterygota</taxon>
        <taxon>Lepidoptera</taxon>
        <taxon>Glossata</taxon>
        <taxon>Ditrysia</taxon>
        <taxon>Noctuoidea</taxon>
        <taxon>Noctuidae</taxon>
        <taxon>Heliothinae</taxon>
        <taxon>Heliothis</taxon>
    </lineage>
</organism>
<gene>
    <name evidence="1" type="ORF">B5V51_9510</name>
</gene>
<dbReference type="GO" id="GO:0016020">
    <property type="term" value="C:membrane"/>
    <property type="evidence" value="ECO:0007669"/>
    <property type="project" value="InterPro"/>
</dbReference>
<dbReference type="GO" id="GO:0009966">
    <property type="term" value="P:regulation of signal transduction"/>
    <property type="evidence" value="ECO:0007669"/>
    <property type="project" value="InterPro"/>
</dbReference>
<protein>
    <submittedName>
        <fullName evidence="1">Uncharacterized protein</fullName>
    </submittedName>
</protein>
<name>A0A2A4J0L8_HELVI</name>
<dbReference type="Pfam" id="PF05210">
    <property type="entry name" value="Sprouty"/>
    <property type="match status" value="1"/>
</dbReference>
<reference evidence="1" key="1">
    <citation type="submission" date="2017-09" db="EMBL/GenBank/DDBJ databases">
        <title>Contemporary evolution of a Lepidopteran species, Heliothis virescens, in response to modern agricultural practices.</title>
        <authorList>
            <person name="Fritz M.L."/>
            <person name="Deyonke A.M."/>
            <person name="Papanicolaou A."/>
            <person name="Micinski S."/>
            <person name="Westbrook J."/>
            <person name="Gould F."/>
        </authorList>
    </citation>
    <scope>NUCLEOTIDE SEQUENCE [LARGE SCALE GENOMIC DNA]</scope>
    <source>
        <strain evidence="1">HvINT-</strain>
        <tissue evidence="1">Whole body</tissue>
    </source>
</reference>
<comment type="caution">
    <text evidence="1">The sequence shown here is derived from an EMBL/GenBank/DDBJ whole genome shotgun (WGS) entry which is preliminary data.</text>
</comment>
<proteinExistence type="predicted"/>
<dbReference type="InterPro" id="IPR007875">
    <property type="entry name" value="Sprouty"/>
</dbReference>